<reference evidence="4 5" key="1">
    <citation type="submission" date="2018-03" db="EMBL/GenBank/DDBJ databases">
        <title>Candida pseudohaemulonii genome assembly and annotation.</title>
        <authorList>
            <person name="Munoz J.F."/>
            <person name="Gade L.G."/>
            <person name="Chow N.A."/>
            <person name="Litvintseva A.P."/>
            <person name="Loparev V.N."/>
            <person name="Cuomo C.A."/>
        </authorList>
    </citation>
    <scope>NUCLEOTIDE SEQUENCE [LARGE SCALE GENOMIC DNA]</scope>
    <source>
        <strain evidence="4 5">B12108</strain>
    </source>
</reference>
<name>A0A2P7YSZ5_9ASCO</name>
<dbReference type="GeneID" id="36565771"/>
<accession>A0A2P7YSZ5</accession>
<proteinExistence type="inferred from homology"/>
<dbReference type="FunFam" id="3.40.1390.30:FF:000001">
    <property type="entry name" value="GTP cyclohydrolase 1 type 2"/>
    <property type="match status" value="1"/>
</dbReference>
<dbReference type="NCBIfam" id="TIGR00486">
    <property type="entry name" value="YbgI_SA1388"/>
    <property type="match status" value="1"/>
</dbReference>
<dbReference type="SUPFAM" id="SSF102705">
    <property type="entry name" value="NIF3 (NGG1p interacting factor 3)-like"/>
    <property type="match status" value="1"/>
</dbReference>
<keyword evidence="5" id="KW-1185">Reference proteome</keyword>
<evidence type="ECO:0000313" key="5">
    <source>
        <dbReference type="Proteomes" id="UP000241107"/>
    </source>
</evidence>
<dbReference type="EMBL" id="PYFQ01000004">
    <property type="protein sequence ID" value="PSK39072.1"/>
    <property type="molecule type" value="Genomic_DNA"/>
</dbReference>
<keyword evidence="2" id="KW-0479">Metal-binding</keyword>
<dbReference type="GO" id="GO:0046872">
    <property type="term" value="F:metal ion binding"/>
    <property type="evidence" value="ECO:0007669"/>
    <property type="project" value="UniProtKB-KW"/>
</dbReference>
<feature type="binding site" evidence="2">
    <location>
        <position position="82"/>
    </location>
    <ligand>
        <name>a divalent metal cation</name>
        <dbReference type="ChEBI" id="CHEBI:60240"/>
        <label>1</label>
    </ligand>
</feature>
<dbReference type="InterPro" id="IPR002678">
    <property type="entry name" value="DUF34/NIF3"/>
</dbReference>
<protein>
    <submittedName>
        <fullName evidence="4">YbgI/family dinuclear metal center protein</fullName>
    </submittedName>
</protein>
<feature type="binding site" evidence="2">
    <location>
        <position position="120"/>
    </location>
    <ligand>
        <name>a divalent metal cation</name>
        <dbReference type="ChEBI" id="CHEBI:60240"/>
        <label>1</label>
    </ligand>
</feature>
<dbReference type="Proteomes" id="UP000241107">
    <property type="component" value="Unassembled WGS sequence"/>
</dbReference>
<feature type="binding site" evidence="2">
    <location>
        <position position="246"/>
    </location>
    <ligand>
        <name>a divalent metal cation</name>
        <dbReference type="ChEBI" id="CHEBI:60240"/>
        <label>1</label>
    </ligand>
</feature>
<evidence type="ECO:0000313" key="4">
    <source>
        <dbReference type="EMBL" id="PSK39072.1"/>
    </source>
</evidence>
<evidence type="ECO:0000256" key="3">
    <source>
        <dbReference type="SAM" id="Coils"/>
    </source>
</evidence>
<gene>
    <name evidence="4" type="ORF">C7M61_002382</name>
</gene>
<keyword evidence="3" id="KW-0175">Coiled coil</keyword>
<evidence type="ECO:0000256" key="1">
    <source>
        <dbReference type="ARBA" id="ARBA00006964"/>
    </source>
</evidence>
<comment type="similarity">
    <text evidence="1">Belongs to the GTP cyclohydrolase I type 2/NIF3 family.</text>
</comment>
<feature type="coiled-coil region" evidence="3">
    <location>
        <begin position="251"/>
        <end position="278"/>
    </location>
</feature>
<comment type="caution">
    <text evidence="4">The sequence shown here is derived from an EMBL/GenBank/DDBJ whole genome shotgun (WGS) entry which is preliminary data.</text>
</comment>
<dbReference type="Gene3D" id="3.40.1390.30">
    <property type="entry name" value="NIF3 (NGG1p interacting factor 3)-like"/>
    <property type="match status" value="1"/>
</dbReference>
<dbReference type="Pfam" id="PF01784">
    <property type="entry name" value="DUF34_NIF3"/>
    <property type="match status" value="1"/>
</dbReference>
<dbReference type="STRING" id="418784.A0A2P7YSZ5"/>
<organism evidence="4 5">
    <name type="scientific">Candidozyma pseudohaemuli</name>
    <dbReference type="NCBI Taxonomy" id="418784"/>
    <lineage>
        <taxon>Eukaryota</taxon>
        <taxon>Fungi</taxon>
        <taxon>Dikarya</taxon>
        <taxon>Ascomycota</taxon>
        <taxon>Saccharomycotina</taxon>
        <taxon>Pichiomycetes</taxon>
        <taxon>Metschnikowiaceae</taxon>
        <taxon>Candidozyma</taxon>
    </lineage>
</organism>
<dbReference type="VEuPathDB" id="FungiDB:C7M61_002382"/>
<dbReference type="OrthoDB" id="3345469at2759"/>
<feature type="binding site" evidence="2">
    <location>
        <position position="250"/>
    </location>
    <ligand>
        <name>a divalent metal cation</name>
        <dbReference type="ChEBI" id="CHEBI:60240"/>
        <label>1</label>
    </ligand>
</feature>
<dbReference type="PANTHER" id="PTHR13799">
    <property type="entry name" value="NGG1 INTERACTING FACTOR 3"/>
    <property type="match status" value="1"/>
</dbReference>
<dbReference type="InterPro" id="IPR036069">
    <property type="entry name" value="DUF34/NIF3_sf"/>
</dbReference>
<dbReference type="GO" id="GO:0005739">
    <property type="term" value="C:mitochondrion"/>
    <property type="evidence" value="ECO:0007669"/>
    <property type="project" value="EnsemblFungi"/>
</dbReference>
<dbReference type="PANTHER" id="PTHR13799:SF13">
    <property type="entry name" value="NIF3-LIKE PROTEIN 1"/>
    <property type="match status" value="1"/>
</dbReference>
<evidence type="ECO:0000256" key="2">
    <source>
        <dbReference type="PIRSR" id="PIRSR602678-1"/>
    </source>
</evidence>
<dbReference type="RefSeq" id="XP_024714258.1">
    <property type="nucleotide sequence ID" value="XM_024857759.1"/>
</dbReference>
<sequence>MLWYHQAPTNVPVQNEYTDQFLQKLYPVRLADSSWDNTGLLVDSSSEANESDGCKILLTIDLTQNVAEEAVEKKSNMIVAYHPFIFRGLKSITSKDPQQRSLVKLIQNNISVYSPHTAVDSAKGGVNDFLADGISQNLKVKSRQVIEPNPEEEGCGMGRLIELEEPASLAKLVDNVKLSQSLKHVQVGVGRNLAKDHPVSTIAICAGSGGSVFRGVKADLYYTGELSHHEALFFTESGSSLIACNHSNTERAFLSVLKKQLEQELPEAEVEISAKDKDPYEVW</sequence>
<dbReference type="AlphaFoldDB" id="A0A2P7YSZ5"/>